<dbReference type="Proteomes" id="UP000632740">
    <property type="component" value="Unassembled WGS sequence"/>
</dbReference>
<dbReference type="PROSITE" id="PS50943">
    <property type="entry name" value="HTH_CROC1"/>
    <property type="match status" value="1"/>
</dbReference>
<accession>A0A919P1E5</accession>
<dbReference type="SMART" id="SM00530">
    <property type="entry name" value="HTH_XRE"/>
    <property type="match status" value="1"/>
</dbReference>
<dbReference type="InterPro" id="IPR001387">
    <property type="entry name" value="Cro/C1-type_HTH"/>
</dbReference>
<evidence type="ECO:0000313" key="3">
    <source>
        <dbReference type="EMBL" id="GIG20890.1"/>
    </source>
</evidence>
<dbReference type="Pfam" id="PF01381">
    <property type="entry name" value="HTH_3"/>
    <property type="match status" value="1"/>
</dbReference>
<name>A0A919P1E5_9CELL</name>
<dbReference type="Gene3D" id="1.10.260.40">
    <property type="entry name" value="lambda repressor-like DNA-binding domains"/>
    <property type="match status" value="1"/>
</dbReference>
<evidence type="ECO:0000256" key="1">
    <source>
        <dbReference type="SAM" id="MobiDB-lite"/>
    </source>
</evidence>
<evidence type="ECO:0000313" key="4">
    <source>
        <dbReference type="Proteomes" id="UP000632740"/>
    </source>
</evidence>
<feature type="compositionally biased region" description="Basic and acidic residues" evidence="1">
    <location>
        <begin position="32"/>
        <end position="41"/>
    </location>
</feature>
<comment type="caution">
    <text evidence="3">The sequence shown here is derived from an EMBL/GenBank/DDBJ whole genome shotgun (WGS) entry which is preliminary data.</text>
</comment>
<sequence length="90" mass="10188">MIGADESPRMRWYRARTKLALGSALQSIRRNAHDTQDDAAAKFHSSRPHLSRIERGTTPQLDTLMDYMDGYGYEIVLVPRGSTVTVEPPR</sequence>
<dbReference type="EMBL" id="BONK01000004">
    <property type="protein sequence ID" value="GIG20890.1"/>
    <property type="molecule type" value="Genomic_DNA"/>
</dbReference>
<dbReference type="AlphaFoldDB" id="A0A919P1E5"/>
<evidence type="ECO:0000259" key="2">
    <source>
        <dbReference type="PROSITE" id="PS50943"/>
    </source>
</evidence>
<dbReference type="InterPro" id="IPR010982">
    <property type="entry name" value="Lambda_DNA-bd_dom_sf"/>
</dbReference>
<proteinExistence type="predicted"/>
<feature type="domain" description="HTH cro/C1-type" evidence="2">
    <location>
        <begin position="25"/>
        <end position="78"/>
    </location>
</feature>
<dbReference type="CDD" id="cd00093">
    <property type="entry name" value="HTH_XRE"/>
    <property type="match status" value="1"/>
</dbReference>
<organism evidence="3 4">
    <name type="scientific">Cellulomonas chitinilytica</name>
    <dbReference type="NCBI Taxonomy" id="398759"/>
    <lineage>
        <taxon>Bacteria</taxon>
        <taxon>Bacillati</taxon>
        <taxon>Actinomycetota</taxon>
        <taxon>Actinomycetes</taxon>
        <taxon>Micrococcales</taxon>
        <taxon>Cellulomonadaceae</taxon>
        <taxon>Cellulomonas</taxon>
    </lineage>
</organism>
<dbReference type="SUPFAM" id="SSF47413">
    <property type="entry name" value="lambda repressor-like DNA-binding domains"/>
    <property type="match status" value="1"/>
</dbReference>
<reference evidence="3" key="1">
    <citation type="submission" date="2021-01" db="EMBL/GenBank/DDBJ databases">
        <title>Whole genome shotgun sequence of Cellulomonas chitinilytica NBRC 110799.</title>
        <authorList>
            <person name="Komaki H."/>
            <person name="Tamura T."/>
        </authorList>
    </citation>
    <scope>NUCLEOTIDE SEQUENCE</scope>
    <source>
        <strain evidence="3">NBRC 110799</strain>
    </source>
</reference>
<dbReference type="GO" id="GO:0003677">
    <property type="term" value="F:DNA binding"/>
    <property type="evidence" value="ECO:0007669"/>
    <property type="project" value="InterPro"/>
</dbReference>
<gene>
    <name evidence="3" type="ORF">Cch01nite_16140</name>
</gene>
<keyword evidence="4" id="KW-1185">Reference proteome</keyword>
<protein>
    <recommendedName>
        <fullName evidence="2">HTH cro/C1-type domain-containing protein</fullName>
    </recommendedName>
</protein>
<feature type="region of interest" description="Disordered" evidence="1">
    <location>
        <begin position="32"/>
        <end position="57"/>
    </location>
</feature>